<keyword evidence="2" id="KW-0812">Transmembrane</keyword>
<dbReference type="EMBL" id="JARJCW010000046">
    <property type="protein sequence ID" value="KAJ7204714.1"/>
    <property type="molecule type" value="Genomic_DNA"/>
</dbReference>
<feature type="transmembrane region" description="Helical" evidence="2">
    <location>
        <begin position="317"/>
        <end position="339"/>
    </location>
</feature>
<feature type="transmembrane region" description="Helical" evidence="2">
    <location>
        <begin position="285"/>
        <end position="310"/>
    </location>
</feature>
<feature type="transmembrane region" description="Helical" evidence="2">
    <location>
        <begin position="359"/>
        <end position="378"/>
    </location>
</feature>
<dbReference type="AlphaFoldDB" id="A0AAD6Y9Z2"/>
<evidence type="ECO:0000256" key="1">
    <source>
        <dbReference type="SAM" id="MobiDB-lite"/>
    </source>
</evidence>
<keyword evidence="2" id="KW-1133">Transmembrane helix</keyword>
<evidence type="ECO:0000313" key="4">
    <source>
        <dbReference type="Proteomes" id="UP001219525"/>
    </source>
</evidence>
<name>A0AAD6Y9Z2_9AGAR</name>
<sequence>MNTRKQLKGLVSLPQETPSSRPPLRSLLTTATNTMDSPNDHYAPSSYQQSEVVLVPRHCDLILIFLQNQENQWNSRRPLAAVQHYPQQSDMSLSHQEADVEKYAAGPVCTDTDRKETWHKWFPERSTGLVAWFTFFSLGSAALTLTALFGCYSMATSNLHIIGMEPYTIYDACLASLFARNSSMVNETSLPSSEFFRNPLPWKYEVGITGVCRVFNSTDVSSPSVTFQTECKRQLHPPLDLLHLIAQDLPNGTAGSQYQNWENLLNKAVPGFQDKTSKVSTRAHLLVASSALLILSIIWTFTLIVATIFIDRMYPHCTVVLDILDALLVLGAAAMWTAVAGPVQDAYTFNGQAGIPQGVNIGPAFWVLWAIGFAKLVVTPMMMIALIRVIIWATVLTIQFAALCCCTMIECMVAMSERHKTVVYVY</sequence>
<reference evidence="3" key="1">
    <citation type="submission" date="2023-03" db="EMBL/GenBank/DDBJ databases">
        <title>Massive genome expansion in bonnet fungi (Mycena s.s.) driven by repeated elements and novel gene families across ecological guilds.</title>
        <authorList>
            <consortium name="Lawrence Berkeley National Laboratory"/>
            <person name="Harder C.B."/>
            <person name="Miyauchi S."/>
            <person name="Viragh M."/>
            <person name="Kuo A."/>
            <person name="Thoen E."/>
            <person name="Andreopoulos B."/>
            <person name="Lu D."/>
            <person name="Skrede I."/>
            <person name="Drula E."/>
            <person name="Henrissat B."/>
            <person name="Morin E."/>
            <person name="Kohler A."/>
            <person name="Barry K."/>
            <person name="LaButti K."/>
            <person name="Morin E."/>
            <person name="Salamov A."/>
            <person name="Lipzen A."/>
            <person name="Mereny Z."/>
            <person name="Hegedus B."/>
            <person name="Baldrian P."/>
            <person name="Stursova M."/>
            <person name="Weitz H."/>
            <person name="Taylor A."/>
            <person name="Grigoriev I.V."/>
            <person name="Nagy L.G."/>
            <person name="Martin F."/>
            <person name="Kauserud H."/>
        </authorList>
    </citation>
    <scope>NUCLEOTIDE SEQUENCE</scope>
    <source>
        <strain evidence="3">9144</strain>
    </source>
</reference>
<comment type="caution">
    <text evidence="3">The sequence shown here is derived from an EMBL/GenBank/DDBJ whole genome shotgun (WGS) entry which is preliminary data.</text>
</comment>
<organism evidence="3 4">
    <name type="scientific">Mycena pura</name>
    <dbReference type="NCBI Taxonomy" id="153505"/>
    <lineage>
        <taxon>Eukaryota</taxon>
        <taxon>Fungi</taxon>
        <taxon>Dikarya</taxon>
        <taxon>Basidiomycota</taxon>
        <taxon>Agaricomycotina</taxon>
        <taxon>Agaricomycetes</taxon>
        <taxon>Agaricomycetidae</taxon>
        <taxon>Agaricales</taxon>
        <taxon>Marasmiineae</taxon>
        <taxon>Mycenaceae</taxon>
        <taxon>Mycena</taxon>
    </lineage>
</organism>
<gene>
    <name evidence="3" type="ORF">GGX14DRAFT_398064</name>
</gene>
<evidence type="ECO:0000313" key="3">
    <source>
        <dbReference type="EMBL" id="KAJ7204714.1"/>
    </source>
</evidence>
<proteinExistence type="predicted"/>
<keyword evidence="2" id="KW-0472">Membrane</keyword>
<feature type="region of interest" description="Disordered" evidence="1">
    <location>
        <begin position="1"/>
        <end position="24"/>
    </location>
</feature>
<accession>A0AAD6Y9Z2</accession>
<dbReference type="Proteomes" id="UP001219525">
    <property type="component" value="Unassembled WGS sequence"/>
</dbReference>
<evidence type="ECO:0000256" key="2">
    <source>
        <dbReference type="SAM" id="Phobius"/>
    </source>
</evidence>
<protein>
    <submittedName>
        <fullName evidence="3">Uncharacterized protein</fullName>
    </submittedName>
</protein>
<feature type="transmembrane region" description="Helical" evidence="2">
    <location>
        <begin position="129"/>
        <end position="155"/>
    </location>
</feature>
<feature type="transmembrane region" description="Helical" evidence="2">
    <location>
        <begin position="390"/>
        <end position="415"/>
    </location>
</feature>
<keyword evidence="4" id="KW-1185">Reference proteome</keyword>